<name>A0A1Y2DFF9_9BASI</name>
<feature type="compositionally biased region" description="Polar residues" evidence="1">
    <location>
        <begin position="145"/>
        <end position="156"/>
    </location>
</feature>
<keyword evidence="3" id="KW-1185">Reference proteome</keyword>
<feature type="compositionally biased region" description="Basic and acidic residues" evidence="1">
    <location>
        <begin position="395"/>
        <end position="409"/>
    </location>
</feature>
<dbReference type="InParanoid" id="A0A1Y2DFF9"/>
<proteinExistence type="predicted"/>
<feature type="compositionally biased region" description="Basic and acidic residues" evidence="1">
    <location>
        <begin position="544"/>
        <end position="554"/>
    </location>
</feature>
<comment type="caution">
    <text evidence="2">The sequence shown here is derived from an EMBL/GenBank/DDBJ whole genome shotgun (WGS) entry which is preliminary data.</text>
</comment>
<organism evidence="2 3">
    <name type="scientific">Leucosporidium creatinivorum</name>
    <dbReference type="NCBI Taxonomy" id="106004"/>
    <lineage>
        <taxon>Eukaryota</taxon>
        <taxon>Fungi</taxon>
        <taxon>Dikarya</taxon>
        <taxon>Basidiomycota</taxon>
        <taxon>Pucciniomycotina</taxon>
        <taxon>Microbotryomycetes</taxon>
        <taxon>Leucosporidiales</taxon>
        <taxon>Leucosporidium</taxon>
    </lineage>
</organism>
<dbReference type="Proteomes" id="UP000193467">
    <property type="component" value="Unassembled WGS sequence"/>
</dbReference>
<reference evidence="2 3" key="1">
    <citation type="submission" date="2016-07" db="EMBL/GenBank/DDBJ databases">
        <title>Pervasive Adenine N6-methylation of Active Genes in Fungi.</title>
        <authorList>
            <consortium name="DOE Joint Genome Institute"/>
            <person name="Mondo S.J."/>
            <person name="Dannebaum R.O."/>
            <person name="Kuo R.C."/>
            <person name="Labutti K."/>
            <person name="Haridas S."/>
            <person name="Kuo A."/>
            <person name="Salamov A."/>
            <person name="Ahrendt S.R."/>
            <person name="Lipzen A."/>
            <person name="Sullivan W."/>
            <person name="Andreopoulos W.B."/>
            <person name="Clum A."/>
            <person name="Lindquist E."/>
            <person name="Daum C."/>
            <person name="Ramamoorthy G.K."/>
            <person name="Gryganskyi A."/>
            <person name="Culley D."/>
            <person name="Magnuson J.K."/>
            <person name="James T.Y."/>
            <person name="O'Malley M.A."/>
            <person name="Stajich J.E."/>
            <person name="Spatafora J.W."/>
            <person name="Visel A."/>
            <person name="Grigoriev I.V."/>
        </authorList>
    </citation>
    <scope>NUCLEOTIDE SEQUENCE [LARGE SCALE GENOMIC DNA]</scope>
    <source>
        <strain evidence="2 3">62-1032</strain>
    </source>
</reference>
<gene>
    <name evidence="2" type="ORF">BCR35DRAFT_355443</name>
</gene>
<feature type="compositionally biased region" description="Low complexity" evidence="1">
    <location>
        <begin position="439"/>
        <end position="451"/>
    </location>
</feature>
<feature type="compositionally biased region" description="Polar residues" evidence="1">
    <location>
        <begin position="452"/>
        <end position="472"/>
    </location>
</feature>
<accession>A0A1Y2DFF9</accession>
<feature type="compositionally biased region" description="Low complexity" evidence="1">
    <location>
        <begin position="216"/>
        <end position="237"/>
    </location>
</feature>
<feature type="region of interest" description="Disordered" evidence="1">
    <location>
        <begin position="289"/>
        <end position="554"/>
    </location>
</feature>
<dbReference type="EMBL" id="MCGR01000080">
    <property type="protein sequence ID" value="ORY58010.1"/>
    <property type="molecule type" value="Genomic_DNA"/>
</dbReference>
<evidence type="ECO:0000256" key="1">
    <source>
        <dbReference type="SAM" id="MobiDB-lite"/>
    </source>
</evidence>
<protein>
    <submittedName>
        <fullName evidence="2">Uncharacterized protein</fullName>
    </submittedName>
</protein>
<dbReference type="OrthoDB" id="2536868at2759"/>
<feature type="compositionally biased region" description="Polar residues" evidence="1">
    <location>
        <begin position="114"/>
        <end position="136"/>
    </location>
</feature>
<feature type="compositionally biased region" description="Polar residues" evidence="1">
    <location>
        <begin position="529"/>
        <end position="539"/>
    </location>
</feature>
<sequence length="554" mass="55881">MATVASPPSHPGRQQQGTQKRLFRSISRFLSGNKNRPKLNDARTTSSSSHRAEGAEAAAGEGVPLGEVRSSTRSTSTGDTASTSMQDDDDDRDSISRLSGLSGADTDASLRPISPSSVGPASSIVSRTDSTSNASFAPTHGTFKSYASTKPTTLSLDSGGGANRIAVVPGTGHPSAAPLHHSGGHSHLLPTSSSGGSLGAQPHTPSSLSGAPITFSALPSSTTSTPLGSPSTPTTPAAADNLALETTQVPRHTLAHPRNNPYPAAPPADNASMLTLASSSFAPSFSLSRASGGGGGGGAPTSAASGSGSWGGGGLTGLRAWRKGDEGGADEDASVRVLAGSRRASDESLGGKSTWSAAIGRSFATGGVVKEGGAPSVRTVGTTGTGGDLLSQGDADSHLEPEGTNRRESMQGGETEAQRVVRKEGEKEGDSDVTGELSNPLATPTNLTPTTELDSTNSSPFLPSDEVTSSNPPIADPSTPSMSSSPMNNEPTLIPPPIPSTSESADAEPIEEGSQTPKRGTRPVERSLSIASGTETDAQSFADARSEVDSVERA</sequence>
<evidence type="ECO:0000313" key="2">
    <source>
        <dbReference type="EMBL" id="ORY58010.1"/>
    </source>
</evidence>
<evidence type="ECO:0000313" key="3">
    <source>
        <dbReference type="Proteomes" id="UP000193467"/>
    </source>
</evidence>
<dbReference type="AlphaFoldDB" id="A0A1Y2DFF9"/>
<feature type="compositionally biased region" description="Low complexity" evidence="1">
    <location>
        <begin position="71"/>
        <end position="84"/>
    </location>
</feature>
<feature type="compositionally biased region" description="Low complexity" evidence="1">
    <location>
        <begin position="175"/>
        <end position="195"/>
    </location>
</feature>
<feature type="region of interest" description="Disordered" evidence="1">
    <location>
        <begin position="1"/>
        <end position="237"/>
    </location>
</feature>
<feature type="compositionally biased region" description="Low complexity" evidence="1">
    <location>
        <begin position="477"/>
        <end position="492"/>
    </location>
</feature>
<feature type="compositionally biased region" description="Basic and acidic residues" evidence="1">
    <location>
        <begin position="416"/>
        <end position="430"/>
    </location>
</feature>